<dbReference type="GO" id="GO:0010181">
    <property type="term" value="F:FMN binding"/>
    <property type="evidence" value="ECO:0007669"/>
    <property type="project" value="InterPro"/>
</dbReference>
<dbReference type="AlphaFoldDB" id="A0A1J4J6H1"/>
<dbReference type="GeneID" id="94830808"/>
<reference evidence="4" key="1">
    <citation type="submission" date="2016-10" db="EMBL/GenBank/DDBJ databases">
        <authorList>
            <person name="Benchimol M."/>
            <person name="Almeida L.G."/>
            <person name="Vasconcelos A.T."/>
            <person name="Perreira-Neves A."/>
            <person name="Rosa I.A."/>
            <person name="Tasca T."/>
            <person name="Bogo M.R."/>
            <person name="de Souza W."/>
        </authorList>
    </citation>
    <scope>NUCLEOTIDE SEQUENCE [LARGE SCALE GENOMIC DNA]</scope>
    <source>
        <strain evidence="4">K</strain>
    </source>
</reference>
<dbReference type="CDD" id="cd02803">
    <property type="entry name" value="OYE_like_FMN_family"/>
    <property type="match status" value="1"/>
</dbReference>
<dbReference type="GO" id="GO:0016491">
    <property type="term" value="F:oxidoreductase activity"/>
    <property type="evidence" value="ECO:0007669"/>
    <property type="project" value="UniProtKB-KW"/>
</dbReference>
<sequence>MSKYILKKLTKNMCFCRMRSILFTPHKIGHVNIKNRFIRSATCENLSQKNGLPLPKLFSMMKQLADGEVGLIIPGYVYPSNDSISWGGQVGMTSQLHSDIWKPTIEYIHSRHSRIFFQVCHCGSRTSPELIGGKNLKSVSGLIKGTEILTNAEIEDIIANFTNCAKLIQSSGADGIQLHAAHGYLLSEFLSPFYNRREDKWGKDKLRIIKEIVKEIRKSTNLAISLKMNGHDCIDGGVTPKICASYINELLQNDENINLENSRIDMFEISCGFSNLMTTIRSDVDLKRIYKGMSEDNKKYISSVLNQADQKYPYFEGYNAKFADEIRKLAPKATLAVVGGNRDFNKMQKLIIDNTVDFVSMSRPFIRQPHLLRTYQDALTTKSDCTSCGECIIKPTDKSLACTFTHE</sequence>
<dbReference type="PANTHER" id="PTHR43656">
    <property type="entry name" value="BINDING OXIDOREDUCTASE, PUTATIVE (AFU_ORTHOLOGUE AFUA_2G08260)-RELATED"/>
    <property type="match status" value="1"/>
</dbReference>
<dbReference type="VEuPathDB" id="TrichDB:TRFO_11563"/>
<proteinExistence type="predicted"/>
<dbReference type="SUPFAM" id="SSF51395">
    <property type="entry name" value="FMN-linked oxidoreductases"/>
    <property type="match status" value="1"/>
</dbReference>
<protein>
    <submittedName>
        <fullName evidence="4">Oxidoreductase, FAD/FMN-binding family protein</fullName>
    </submittedName>
</protein>
<evidence type="ECO:0000256" key="1">
    <source>
        <dbReference type="ARBA" id="ARBA00022630"/>
    </source>
</evidence>
<evidence type="ECO:0000256" key="2">
    <source>
        <dbReference type="ARBA" id="ARBA00023002"/>
    </source>
</evidence>
<dbReference type="Pfam" id="PF00724">
    <property type="entry name" value="Oxidored_FMN"/>
    <property type="match status" value="1"/>
</dbReference>
<gene>
    <name evidence="4" type="ORF">TRFO_11563</name>
</gene>
<accession>A0A1J4J6H1</accession>
<keyword evidence="2" id="KW-0560">Oxidoreductase</keyword>
<dbReference type="InterPro" id="IPR051799">
    <property type="entry name" value="NADH_flavin_oxidoreductase"/>
</dbReference>
<evidence type="ECO:0000259" key="3">
    <source>
        <dbReference type="Pfam" id="PF00724"/>
    </source>
</evidence>
<name>A0A1J4J6H1_9EUKA</name>
<dbReference type="InterPro" id="IPR001155">
    <property type="entry name" value="OxRdtase_FMN_N"/>
</dbReference>
<evidence type="ECO:0000313" key="4">
    <source>
        <dbReference type="EMBL" id="OHS93767.1"/>
    </source>
</evidence>
<keyword evidence="5" id="KW-1185">Reference proteome</keyword>
<dbReference type="Proteomes" id="UP000179807">
    <property type="component" value="Unassembled WGS sequence"/>
</dbReference>
<dbReference type="OrthoDB" id="276546at2759"/>
<keyword evidence="1" id="KW-0285">Flavoprotein</keyword>
<dbReference type="PANTHER" id="PTHR43656:SF2">
    <property type="entry name" value="BINDING OXIDOREDUCTASE, PUTATIVE (AFU_ORTHOLOGUE AFUA_2G08260)-RELATED"/>
    <property type="match status" value="1"/>
</dbReference>
<dbReference type="RefSeq" id="XP_068346904.1">
    <property type="nucleotide sequence ID" value="XM_068496104.1"/>
</dbReference>
<feature type="domain" description="NADH:flavin oxidoreductase/NADH oxidase N-terminal" evidence="3">
    <location>
        <begin position="22"/>
        <end position="219"/>
    </location>
</feature>
<dbReference type="Gene3D" id="3.20.20.70">
    <property type="entry name" value="Aldolase class I"/>
    <property type="match status" value="1"/>
</dbReference>
<dbReference type="InterPro" id="IPR013785">
    <property type="entry name" value="Aldolase_TIM"/>
</dbReference>
<evidence type="ECO:0000313" key="5">
    <source>
        <dbReference type="Proteomes" id="UP000179807"/>
    </source>
</evidence>
<dbReference type="EMBL" id="MLAK01001371">
    <property type="protein sequence ID" value="OHS93767.1"/>
    <property type="molecule type" value="Genomic_DNA"/>
</dbReference>
<comment type="caution">
    <text evidence="4">The sequence shown here is derived from an EMBL/GenBank/DDBJ whole genome shotgun (WGS) entry which is preliminary data.</text>
</comment>
<organism evidence="4 5">
    <name type="scientific">Tritrichomonas foetus</name>
    <dbReference type="NCBI Taxonomy" id="1144522"/>
    <lineage>
        <taxon>Eukaryota</taxon>
        <taxon>Metamonada</taxon>
        <taxon>Parabasalia</taxon>
        <taxon>Tritrichomonadida</taxon>
        <taxon>Tritrichomonadidae</taxon>
        <taxon>Tritrichomonas</taxon>
    </lineage>
</organism>